<feature type="region of interest" description="Disordered" evidence="2">
    <location>
        <begin position="145"/>
        <end position="167"/>
    </location>
</feature>
<protein>
    <submittedName>
        <fullName evidence="4">ATP-binding protein</fullName>
    </submittedName>
</protein>
<dbReference type="InterPro" id="IPR050267">
    <property type="entry name" value="Anti-sigma-factor_SerPK"/>
</dbReference>
<dbReference type="PANTHER" id="PTHR35526:SF3">
    <property type="entry name" value="ANTI-SIGMA-F FACTOR RSBW"/>
    <property type="match status" value="1"/>
</dbReference>
<dbReference type="GO" id="GO:0005524">
    <property type="term" value="F:ATP binding"/>
    <property type="evidence" value="ECO:0007669"/>
    <property type="project" value="UniProtKB-KW"/>
</dbReference>
<dbReference type="Pfam" id="PF13581">
    <property type="entry name" value="HATPase_c_2"/>
    <property type="match status" value="1"/>
</dbReference>
<proteinExistence type="predicted"/>
<dbReference type="AlphaFoldDB" id="A0A919DZK4"/>
<dbReference type="EMBL" id="BNBI01000003">
    <property type="protein sequence ID" value="GHE94487.1"/>
    <property type="molecule type" value="Genomic_DNA"/>
</dbReference>
<evidence type="ECO:0000256" key="1">
    <source>
        <dbReference type="ARBA" id="ARBA00022527"/>
    </source>
</evidence>
<sequence>MDKAARNDDRLQEGPVRRSAAYEGAPGDIARARDMARDFLLGLRSEHGLPVSRRAVDVVQLVVSELLTNACKHAPGPTLLELELAGEEVRVTVWDSVPTLPVARDPDPSRVGQHGLEIVIALCQSFASERAAVGKRTTASVGLLDAPRADGGRRGAALTPPARPAFP</sequence>
<evidence type="ECO:0000313" key="4">
    <source>
        <dbReference type="EMBL" id="GHE94487.1"/>
    </source>
</evidence>
<keyword evidence="1" id="KW-0808">Transferase</keyword>
<dbReference type="InterPro" id="IPR003594">
    <property type="entry name" value="HATPase_dom"/>
</dbReference>
<evidence type="ECO:0000256" key="2">
    <source>
        <dbReference type="SAM" id="MobiDB-lite"/>
    </source>
</evidence>
<dbReference type="CDD" id="cd16936">
    <property type="entry name" value="HATPase_RsbW-like"/>
    <property type="match status" value="1"/>
</dbReference>
<reference evidence="4" key="2">
    <citation type="submission" date="2020-09" db="EMBL/GenBank/DDBJ databases">
        <authorList>
            <person name="Sun Q."/>
            <person name="Ohkuma M."/>
        </authorList>
    </citation>
    <scope>NUCLEOTIDE SEQUENCE</scope>
    <source>
        <strain evidence="4">JCM 4477</strain>
    </source>
</reference>
<dbReference type="GO" id="GO:0004674">
    <property type="term" value="F:protein serine/threonine kinase activity"/>
    <property type="evidence" value="ECO:0007669"/>
    <property type="project" value="UniProtKB-KW"/>
</dbReference>
<dbReference type="Gene3D" id="3.30.565.10">
    <property type="entry name" value="Histidine kinase-like ATPase, C-terminal domain"/>
    <property type="match status" value="1"/>
</dbReference>
<feature type="compositionally biased region" description="Basic and acidic residues" evidence="2">
    <location>
        <begin position="1"/>
        <end position="16"/>
    </location>
</feature>
<evidence type="ECO:0000313" key="5">
    <source>
        <dbReference type="Proteomes" id="UP000630718"/>
    </source>
</evidence>
<keyword evidence="4" id="KW-0547">Nucleotide-binding</keyword>
<organism evidence="4 5">
    <name type="scientific">Streptomyces fumanus</name>
    <dbReference type="NCBI Taxonomy" id="67302"/>
    <lineage>
        <taxon>Bacteria</taxon>
        <taxon>Bacillati</taxon>
        <taxon>Actinomycetota</taxon>
        <taxon>Actinomycetes</taxon>
        <taxon>Kitasatosporales</taxon>
        <taxon>Streptomycetaceae</taxon>
        <taxon>Streptomyces</taxon>
    </lineage>
</organism>
<comment type="caution">
    <text evidence="4">The sequence shown here is derived from an EMBL/GenBank/DDBJ whole genome shotgun (WGS) entry which is preliminary data.</text>
</comment>
<feature type="region of interest" description="Disordered" evidence="2">
    <location>
        <begin position="1"/>
        <end position="21"/>
    </location>
</feature>
<reference evidence="4" key="1">
    <citation type="journal article" date="2014" name="Int. J. Syst. Evol. Microbiol.">
        <title>Complete genome sequence of Corynebacterium casei LMG S-19264T (=DSM 44701T), isolated from a smear-ripened cheese.</title>
        <authorList>
            <consortium name="US DOE Joint Genome Institute (JGI-PGF)"/>
            <person name="Walter F."/>
            <person name="Albersmeier A."/>
            <person name="Kalinowski J."/>
            <person name="Ruckert C."/>
        </authorList>
    </citation>
    <scope>NUCLEOTIDE SEQUENCE</scope>
    <source>
        <strain evidence="4">JCM 4477</strain>
    </source>
</reference>
<evidence type="ECO:0000259" key="3">
    <source>
        <dbReference type="Pfam" id="PF13581"/>
    </source>
</evidence>
<gene>
    <name evidence="4" type="ORF">GCM10018772_18170</name>
</gene>
<accession>A0A919DZK4</accession>
<dbReference type="InterPro" id="IPR036890">
    <property type="entry name" value="HATPase_C_sf"/>
</dbReference>
<keyword evidence="1" id="KW-0723">Serine/threonine-protein kinase</keyword>
<keyword evidence="1" id="KW-0418">Kinase</keyword>
<name>A0A919DZK4_9ACTN</name>
<keyword evidence="5" id="KW-1185">Reference proteome</keyword>
<feature type="domain" description="Histidine kinase/HSP90-like ATPase" evidence="3">
    <location>
        <begin position="29"/>
        <end position="138"/>
    </location>
</feature>
<keyword evidence="4" id="KW-0067">ATP-binding</keyword>
<dbReference type="RefSeq" id="WP_190203619.1">
    <property type="nucleotide sequence ID" value="NZ_BNBI01000003.1"/>
</dbReference>
<dbReference type="Proteomes" id="UP000630718">
    <property type="component" value="Unassembled WGS sequence"/>
</dbReference>
<dbReference type="PANTHER" id="PTHR35526">
    <property type="entry name" value="ANTI-SIGMA-F FACTOR RSBW-RELATED"/>
    <property type="match status" value="1"/>
</dbReference>
<dbReference type="SUPFAM" id="SSF55874">
    <property type="entry name" value="ATPase domain of HSP90 chaperone/DNA topoisomerase II/histidine kinase"/>
    <property type="match status" value="1"/>
</dbReference>